<accession>A0A2H0VIR3</accession>
<name>A0A2H0VIR3_9BACT</name>
<protein>
    <submittedName>
        <fullName evidence="1">Uncharacterized protein</fullName>
    </submittedName>
</protein>
<dbReference type="EMBL" id="PFAF01000040">
    <property type="protein sequence ID" value="PIR98968.1"/>
    <property type="molecule type" value="Genomic_DNA"/>
</dbReference>
<sequence length="79" mass="9094">MLAVMDYVRVLFFEDMYRTNNPYIGAATNPIIRFTLKVPGILKPIKNKELNLGLNDKMKKGAGSIQENFFEGKKNVWEL</sequence>
<reference evidence="2" key="1">
    <citation type="submission" date="2017-09" db="EMBL/GenBank/DDBJ databases">
        <title>Depth-based differentiation of microbial function through sediment-hosted aquifers and enrichment of novel symbionts in the deep terrestrial subsurface.</title>
        <authorList>
            <person name="Probst A.J."/>
            <person name="Ladd B."/>
            <person name="Jarett J.K."/>
            <person name="Geller-Mcgrath D.E."/>
            <person name="Sieber C.M.K."/>
            <person name="Emerson J.B."/>
            <person name="Anantharaman K."/>
            <person name="Thomas B.C."/>
            <person name="Malmstrom R."/>
            <person name="Stieglmeier M."/>
            <person name="Klingl A."/>
            <person name="Woyke T."/>
            <person name="Ryan C.M."/>
            <person name="Banfield J.F."/>
        </authorList>
    </citation>
    <scope>NUCLEOTIDE SEQUENCE [LARGE SCALE GENOMIC DNA]</scope>
</reference>
<gene>
    <name evidence="1" type="ORF">COT87_01970</name>
</gene>
<dbReference type="Proteomes" id="UP000230796">
    <property type="component" value="Unassembled WGS sequence"/>
</dbReference>
<dbReference type="AlphaFoldDB" id="A0A2H0VIR3"/>
<comment type="caution">
    <text evidence="1">The sequence shown here is derived from an EMBL/GenBank/DDBJ whole genome shotgun (WGS) entry which is preliminary data.</text>
</comment>
<organism evidence="1 2">
    <name type="scientific">Candidatus Collierbacteria bacterium CG10_big_fil_rev_8_21_14_0_10_44_9</name>
    <dbReference type="NCBI Taxonomy" id="1974535"/>
    <lineage>
        <taxon>Bacteria</taxon>
        <taxon>Candidatus Collieribacteriota</taxon>
    </lineage>
</organism>
<proteinExistence type="predicted"/>
<evidence type="ECO:0000313" key="1">
    <source>
        <dbReference type="EMBL" id="PIR98968.1"/>
    </source>
</evidence>
<evidence type="ECO:0000313" key="2">
    <source>
        <dbReference type="Proteomes" id="UP000230796"/>
    </source>
</evidence>